<evidence type="ECO:0000313" key="2">
    <source>
        <dbReference type="EMBL" id="HGY09475.1"/>
    </source>
</evidence>
<feature type="domain" description="VapC45 PIN like" evidence="1">
    <location>
        <begin position="5"/>
        <end position="63"/>
    </location>
</feature>
<sequence length="113" mass="13160">MREIGLLVELHDDHLPQEAVDEHVLRITAENGWVLLTLDYRIRYLPAEKEAIATYHARVLHLKTTRLMPLSELADHFAGNIQRVERFLRKNPPPLFGVYRVDGKGKARLERKL</sequence>
<name>A0A7C4Z5Q7_9DEIN</name>
<gene>
    <name evidence="2" type="ORF">ENK37_05410</name>
</gene>
<protein>
    <recommendedName>
        <fullName evidence="1">VapC45 PIN like domain-containing protein</fullName>
    </recommendedName>
</protein>
<dbReference type="InterPro" id="IPR041375">
    <property type="entry name" value="VapC45_PIN-like"/>
</dbReference>
<comment type="caution">
    <text evidence="2">The sequence shown here is derived from an EMBL/GenBank/DDBJ whole genome shotgun (WGS) entry which is preliminary data.</text>
</comment>
<proteinExistence type="predicted"/>
<evidence type="ECO:0000259" key="1">
    <source>
        <dbReference type="Pfam" id="PF18478"/>
    </source>
</evidence>
<dbReference type="Proteomes" id="UP000885759">
    <property type="component" value="Unassembled WGS sequence"/>
</dbReference>
<dbReference type="EMBL" id="DRPZ01000143">
    <property type="protein sequence ID" value="HGY09475.1"/>
    <property type="molecule type" value="Genomic_DNA"/>
</dbReference>
<organism evidence="2">
    <name type="scientific">Oceanithermus profundus</name>
    <dbReference type="NCBI Taxonomy" id="187137"/>
    <lineage>
        <taxon>Bacteria</taxon>
        <taxon>Thermotogati</taxon>
        <taxon>Deinococcota</taxon>
        <taxon>Deinococci</taxon>
        <taxon>Thermales</taxon>
        <taxon>Thermaceae</taxon>
        <taxon>Oceanithermus</taxon>
    </lineage>
</organism>
<accession>A0A7C4Z5Q7</accession>
<dbReference type="AlphaFoldDB" id="A0A7C4Z5Q7"/>
<reference evidence="2" key="1">
    <citation type="journal article" date="2020" name="mSystems">
        <title>Genome- and Community-Level Interaction Insights into Carbon Utilization and Element Cycling Functions of Hydrothermarchaeota in Hydrothermal Sediment.</title>
        <authorList>
            <person name="Zhou Z."/>
            <person name="Liu Y."/>
            <person name="Xu W."/>
            <person name="Pan J."/>
            <person name="Luo Z.H."/>
            <person name="Li M."/>
        </authorList>
    </citation>
    <scope>NUCLEOTIDE SEQUENCE [LARGE SCALE GENOMIC DNA]</scope>
    <source>
        <strain evidence="2">HyVt-570</strain>
    </source>
</reference>
<dbReference type="Pfam" id="PF18478">
    <property type="entry name" value="PIN_10"/>
    <property type="match status" value="1"/>
</dbReference>